<feature type="region of interest" description="Disordered" evidence="9">
    <location>
        <begin position="272"/>
        <end position="332"/>
    </location>
</feature>
<dbReference type="GO" id="GO:0003723">
    <property type="term" value="F:RNA binding"/>
    <property type="evidence" value="ECO:0007669"/>
    <property type="project" value="UniProtKB-KW"/>
</dbReference>
<dbReference type="Gene3D" id="3.10.10.10">
    <property type="entry name" value="HIV Type 1 Reverse Transcriptase, subunit A, domain 1"/>
    <property type="match status" value="1"/>
</dbReference>
<dbReference type="CDD" id="cd09274">
    <property type="entry name" value="RNase_HI_RT_Ty3"/>
    <property type="match status" value="1"/>
</dbReference>
<sequence>MSTHPVDVPEGYAWVKLNYLNAKGTEPEKQVGVIFSCFLDQKFTNWIRPANKRAEFLAMTLPDFMKAFHAKFLENDWVTIVRTEILRMRQKPGQSFDEYSTAVLGHCLLLADAAPITNLTPAWNDDLQFMCLRDDKLKTLVLDPALKLDDYIRAVIRIDEERKHSLDTLRRLANIADGNKENKRKGADDTNDCASKRQFKSKSAAPSSTASDDRNPYPPALTALERDLLAANEGCNKCRKPFAGHATHDCTTPMTRATYAPITDQTIADARCQRKGKAPAPVSSTTAGSSKPVAAIMPPAVSDSDKDNSDAEDDLSRSDVSTSLPRRIPHRIPSHPAEHLSWRCLIEGPNSTFALQINSLIDNGCHLVIIDDMLATKLGLQRFTLHEPEPVSLAIADSSSDSTTFLTEYVKLHVTSVDQSWTSTTVRALVTHGLCAPVIFGLPWLIKNQIVIDHSACTVTDKRCGYDLFNPPEPKALPVPKMKLKDKLKKTNGDYKLMMTELNAVCDARKTYLEKNNLFEDVKPVDVIAAVRERVEVLAHWDELNKKAEALKREYSTIFEPVPHVDLLPTDVYCEIKLKKADIQFQTRSYQSPRKYKEAWQTLIQGHLDAGRLRPSSSPHASPAFLIPKADKIVLPRWINDFRPLNAATERDSFPLRRVDDILADCAKGKIWSTIDFTNSFYQTRMHPDSIKYTAVSTLLGLYEWLVMPQGLRNVPSVQQRRVTAALRELIGRICHVYLDDIIIWSENAEEHEKHIRMVFDALRKASLYCNPKKTKLFQYEVDFLGHRISTRGVQADPKKVERIALWPQPTSATKVRGFLGLVHYLASFLPGLATHTEVLEKLTTKECDKNFPLWTNTHQTAFDEIKKIVLGADCLTTIDHENPGDNKIFVTCDASDRRSGAVLSWGPTWESARPVAFDSMSFKKAELNYPVHEKELLAIMRALHKWCVDLIGSSFIIYTDHRTLENFETQKDLSRRQARWMELLSQYDCKITYVKGEDNSVADALSRTDFDDIDPSPSDAPWLQDGDDDNAAPIASVIPLNADSPFASAQSLASTPISTPTLLSSLPIASVLKVTADAKILDSIRKGYASDPWCSKLSSASAGMPGLTYRDELWFIADRLIIPRVNNLREILFQLAHDNLGHFGFDKSYKALRDAYYWPNMRTDLEKAYIPGCPDCQRNKGRTAKRKAGPLHPLPIPDQRGDSVAIDFIGPLPIDQGFNCIVTFTCRLGSDVRIIPTTTKLTAPELAVLDHWYCDNGLPLDIISDRDKLFMSAFWKALHKLTGVKLKMSTAYHPQTDGASERTNKTVNQSLRYHVACNQKGWVPANGSIPPPDPTPSPELSDEEKLATEIIQQLTLDVAEAQDNLLTAKLTQAEQANKHRRPDHNLKVGDRVKLNTKNRRTHYKQKKNDGRCAKFMPRSDGPYSIVEIHPEFSTYTLDLENQPRIFPVFHASEIEPYVENNDEKFPSRKNSAPAPVLVNGIKEHFVDLIIDEQRVGRGFQYLVRYTGEGPEGDRWLPGRLLADNEALDRWLARSPD</sequence>
<dbReference type="Gene3D" id="1.10.340.70">
    <property type="match status" value="1"/>
</dbReference>
<dbReference type="InterPro" id="IPR000477">
    <property type="entry name" value="RT_dom"/>
</dbReference>
<evidence type="ECO:0000259" key="11">
    <source>
        <dbReference type="PROSITE" id="PS50994"/>
    </source>
</evidence>
<keyword evidence="2" id="KW-0808">Transferase</keyword>
<reference evidence="12" key="1">
    <citation type="submission" date="2020-05" db="EMBL/GenBank/DDBJ databases">
        <title>Mycena genomes resolve the evolution of fungal bioluminescence.</title>
        <authorList>
            <person name="Tsai I.J."/>
        </authorList>
    </citation>
    <scope>NUCLEOTIDE SEQUENCE</scope>
    <source>
        <strain evidence="12">CCC161011</strain>
    </source>
</reference>
<dbReference type="EC" id="2.7.7.49" evidence="1"/>
<dbReference type="InterPro" id="IPR050951">
    <property type="entry name" value="Retrovirus_Pol_polyprotein"/>
</dbReference>
<evidence type="ECO:0000256" key="1">
    <source>
        <dbReference type="ARBA" id="ARBA00012493"/>
    </source>
</evidence>
<dbReference type="Gene3D" id="3.30.420.10">
    <property type="entry name" value="Ribonuclease H-like superfamily/Ribonuclease H"/>
    <property type="match status" value="1"/>
</dbReference>
<dbReference type="CDD" id="cd01647">
    <property type="entry name" value="RT_LTR"/>
    <property type="match status" value="1"/>
</dbReference>
<dbReference type="InterPro" id="IPR021109">
    <property type="entry name" value="Peptidase_aspartic_dom_sf"/>
</dbReference>
<feature type="compositionally biased region" description="Low complexity" evidence="9">
    <location>
        <begin position="201"/>
        <end position="210"/>
    </location>
</feature>
<feature type="compositionally biased region" description="Basic and acidic residues" evidence="9">
    <location>
        <begin position="303"/>
        <end position="317"/>
    </location>
</feature>
<dbReference type="GO" id="GO:0016787">
    <property type="term" value="F:hydrolase activity"/>
    <property type="evidence" value="ECO:0007669"/>
    <property type="project" value="UniProtKB-KW"/>
</dbReference>
<keyword evidence="6" id="KW-0378">Hydrolase</keyword>
<dbReference type="GO" id="GO:0005634">
    <property type="term" value="C:nucleus"/>
    <property type="evidence" value="ECO:0007669"/>
    <property type="project" value="UniProtKB-ARBA"/>
</dbReference>
<feature type="region of interest" description="Disordered" evidence="9">
    <location>
        <begin position="1324"/>
        <end position="1343"/>
    </location>
</feature>
<dbReference type="Pfam" id="PF17917">
    <property type="entry name" value="RT_RNaseH"/>
    <property type="match status" value="1"/>
</dbReference>
<evidence type="ECO:0000256" key="6">
    <source>
        <dbReference type="ARBA" id="ARBA00022801"/>
    </source>
</evidence>
<name>A0A8H7CK44_9AGAR</name>
<proteinExistence type="predicted"/>
<dbReference type="Pfam" id="PF17921">
    <property type="entry name" value="Integrase_H2C2"/>
    <property type="match status" value="1"/>
</dbReference>
<dbReference type="InterPro" id="IPR043502">
    <property type="entry name" value="DNA/RNA_pol_sf"/>
</dbReference>
<comment type="caution">
    <text evidence="12">The sequence shown here is derived from an EMBL/GenBank/DDBJ whole genome shotgun (WGS) entry which is preliminary data.</text>
</comment>
<dbReference type="Pfam" id="PF00078">
    <property type="entry name" value="RVT_1"/>
    <property type="match status" value="1"/>
</dbReference>
<evidence type="ECO:0000313" key="13">
    <source>
        <dbReference type="Proteomes" id="UP000620124"/>
    </source>
</evidence>
<keyword evidence="4" id="KW-0540">Nuclease</keyword>
<keyword evidence="3" id="KW-0548">Nucleotidyltransferase</keyword>
<dbReference type="CDD" id="cd00303">
    <property type="entry name" value="retropepsin_like"/>
    <property type="match status" value="1"/>
</dbReference>
<dbReference type="SUPFAM" id="SSF54160">
    <property type="entry name" value="Chromo domain-like"/>
    <property type="match status" value="1"/>
</dbReference>
<keyword evidence="13" id="KW-1185">Reference proteome</keyword>
<dbReference type="InterPro" id="IPR043128">
    <property type="entry name" value="Rev_trsase/Diguanyl_cyclase"/>
</dbReference>
<evidence type="ECO:0000313" key="12">
    <source>
        <dbReference type="EMBL" id="KAF7339146.1"/>
    </source>
</evidence>
<dbReference type="GO" id="GO:0003964">
    <property type="term" value="F:RNA-directed DNA polymerase activity"/>
    <property type="evidence" value="ECO:0007669"/>
    <property type="project" value="UniProtKB-KW"/>
</dbReference>
<evidence type="ECO:0000256" key="8">
    <source>
        <dbReference type="ARBA" id="ARBA00022918"/>
    </source>
</evidence>
<evidence type="ECO:0000256" key="7">
    <source>
        <dbReference type="ARBA" id="ARBA00022884"/>
    </source>
</evidence>
<dbReference type="InterPro" id="IPR012337">
    <property type="entry name" value="RNaseH-like_sf"/>
</dbReference>
<dbReference type="InterPro" id="IPR041373">
    <property type="entry name" value="RT_RNaseH"/>
</dbReference>
<accession>A0A8H7CK44</accession>
<keyword evidence="7" id="KW-0694">RNA-binding</keyword>
<dbReference type="InterPro" id="IPR041588">
    <property type="entry name" value="Integrase_H2C2"/>
</dbReference>
<keyword evidence="5" id="KW-0255">Endonuclease</keyword>
<dbReference type="PANTHER" id="PTHR37984">
    <property type="entry name" value="PROTEIN CBG26694"/>
    <property type="match status" value="1"/>
</dbReference>
<dbReference type="InterPro" id="IPR001584">
    <property type="entry name" value="Integrase_cat-core"/>
</dbReference>
<dbReference type="GO" id="GO:0004519">
    <property type="term" value="F:endonuclease activity"/>
    <property type="evidence" value="ECO:0007669"/>
    <property type="project" value="UniProtKB-KW"/>
</dbReference>
<dbReference type="InterPro" id="IPR016197">
    <property type="entry name" value="Chromo-like_dom_sf"/>
</dbReference>
<evidence type="ECO:0000256" key="2">
    <source>
        <dbReference type="ARBA" id="ARBA00022679"/>
    </source>
</evidence>
<dbReference type="Gene3D" id="2.40.70.10">
    <property type="entry name" value="Acid Proteases"/>
    <property type="match status" value="1"/>
</dbReference>
<dbReference type="PROSITE" id="PS50878">
    <property type="entry name" value="RT_POL"/>
    <property type="match status" value="1"/>
</dbReference>
<evidence type="ECO:0000256" key="9">
    <source>
        <dbReference type="SAM" id="MobiDB-lite"/>
    </source>
</evidence>
<evidence type="ECO:0000256" key="5">
    <source>
        <dbReference type="ARBA" id="ARBA00022759"/>
    </source>
</evidence>
<dbReference type="EMBL" id="JACAZI010000020">
    <property type="protein sequence ID" value="KAF7339146.1"/>
    <property type="molecule type" value="Genomic_DNA"/>
</dbReference>
<protein>
    <recommendedName>
        <fullName evidence="1">RNA-directed DNA polymerase</fullName>
        <ecNumber evidence="1">2.7.7.49</ecNumber>
    </recommendedName>
</protein>
<dbReference type="OrthoDB" id="3268967at2759"/>
<feature type="domain" description="Integrase catalytic" evidence="11">
    <location>
        <begin position="1192"/>
        <end position="1313"/>
    </location>
</feature>
<evidence type="ECO:0000259" key="10">
    <source>
        <dbReference type="PROSITE" id="PS50878"/>
    </source>
</evidence>
<dbReference type="PROSITE" id="PS50994">
    <property type="entry name" value="INTEGRASE"/>
    <property type="match status" value="1"/>
</dbReference>
<keyword evidence="8 12" id="KW-0695">RNA-directed DNA polymerase</keyword>
<dbReference type="Proteomes" id="UP000620124">
    <property type="component" value="Unassembled WGS sequence"/>
</dbReference>
<dbReference type="PANTHER" id="PTHR37984:SF5">
    <property type="entry name" value="PROTEIN NYNRIN-LIKE"/>
    <property type="match status" value="1"/>
</dbReference>
<gene>
    <name evidence="12" type="ORF">MVEN_01991500</name>
</gene>
<feature type="region of interest" description="Disordered" evidence="9">
    <location>
        <begin position="180"/>
        <end position="219"/>
    </location>
</feature>
<dbReference type="SUPFAM" id="SSF53098">
    <property type="entry name" value="Ribonuclease H-like"/>
    <property type="match status" value="1"/>
</dbReference>
<feature type="domain" description="Reverse transcriptase" evidence="10">
    <location>
        <begin position="608"/>
        <end position="789"/>
    </location>
</feature>
<organism evidence="12 13">
    <name type="scientific">Mycena venus</name>
    <dbReference type="NCBI Taxonomy" id="2733690"/>
    <lineage>
        <taxon>Eukaryota</taxon>
        <taxon>Fungi</taxon>
        <taxon>Dikarya</taxon>
        <taxon>Basidiomycota</taxon>
        <taxon>Agaricomycotina</taxon>
        <taxon>Agaricomycetes</taxon>
        <taxon>Agaricomycetidae</taxon>
        <taxon>Agaricales</taxon>
        <taxon>Marasmiineae</taxon>
        <taxon>Mycenaceae</taxon>
        <taxon>Mycena</taxon>
    </lineage>
</organism>
<dbReference type="SUPFAM" id="SSF56672">
    <property type="entry name" value="DNA/RNA polymerases"/>
    <property type="match status" value="1"/>
</dbReference>
<evidence type="ECO:0000256" key="4">
    <source>
        <dbReference type="ARBA" id="ARBA00022722"/>
    </source>
</evidence>
<dbReference type="InterPro" id="IPR036397">
    <property type="entry name" value="RNaseH_sf"/>
</dbReference>
<dbReference type="Gene3D" id="3.30.70.270">
    <property type="match status" value="2"/>
</dbReference>
<dbReference type="GO" id="GO:0015074">
    <property type="term" value="P:DNA integration"/>
    <property type="evidence" value="ECO:0007669"/>
    <property type="project" value="InterPro"/>
</dbReference>
<evidence type="ECO:0000256" key="3">
    <source>
        <dbReference type="ARBA" id="ARBA00022695"/>
    </source>
</evidence>